<feature type="domain" description="DUF6046" evidence="1">
    <location>
        <begin position="174"/>
        <end position="283"/>
    </location>
</feature>
<dbReference type="Pfam" id="PF19512">
    <property type="entry name" value="DUF6046"/>
    <property type="match status" value="1"/>
</dbReference>
<dbReference type="EMBL" id="QSJN01000001">
    <property type="protein sequence ID" value="RHD77900.1"/>
    <property type="molecule type" value="Genomic_DNA"/>
</dbReference>
<evidence type="ECO:0000259" key="1">
    <source>
        <dbReference type="Pfam" id="PF19512"/>
    </source>
</evidence>
<sequence>MEKLNIIGSPIREPQNNKPRIFANVTGELSKKTLPSLAPRDYKGYAIKRVIGELYKGKDPSSLLTYIPRINLIDRTRNPKAYLQKKARIVERIVTWRTKQAVLRMADEIVNGSPDYKLQTRYNLTDRDSNIKKLVEANTPVNLLQEKGLDGSPIRHYIQLQVKDEGENYTFFDGHAIIKISERKNILLTKVQSRDLTRKEYISGGDYNITISGKIVSPYQDVYPTKEVMDLIKILKHKDVITCQSPYLDMFEISTILILSYDLPQAIGFSNVQNYTINAVFERNTEALKFEEKEKQEILSAKQVMQEEIAKREAWLAANPEQVVSKASLKDYLRKFNPKQFIQLQNWI</sequence>
<reference evidence="3 4" key="1">
    <citation type="submission" date="2018-08" db="EMBL/GenBank/DDBJ databases">
        <title>A genome reference for cultivated species of the human gut microbiota.</title>
        <authorList>
            <person name="Zou Y."/>
            <person name="Xue W."/>
            <person name="Luo G."/>
        </authorList>
    </citation>
    <scope>NUCLEOTIDE SEQUENCE [LARGE SCALE GENOMIC DNA]</scope>
    <source>
        <strain evidence="3 4">AM30-4</strain>
    </source>
</reference>
<name>A0A395Z0H6_PARDI</name>
<comment type="caution">
    <text evidence="2">The sequence shown here is derived from an EMBL/GenBank/DDBJ whole genome shotgun (WGS) entry which is preliminary data.</text>
</comment>
<evidence type="ECO:0000313" key="5">
    <source>
        <dbReference type="Proteomes" id="UP000461276"/>
    </source>
</evidence>
<dbReference type="OrthoDB" id="1078482at2"/>
<gene>
    <name evidence="3" type="ORF">DW782_01020</name>
    <name evidence="2" type="ORF">GKD67_19720</name>
</gene>
<dbReference type="RefSeq" id="WP_005857537.1">
    <property type="nucleotide sequence ID" value="NZ_BQOC01000001.1"/>
</dbReference>
<evidence type="ECO:0000313" key="2">
    <source>
        <dbReference type="EMBL" id="MRY95418.1"/>
    </source>
</evidence>
<accession>A0A395Z0H6</accession>
<dbReference type="AlphaFoldDB" id="A0A395Z0H6"/>
<dbReference type="Proteomes" id="UP000284660">
    <property type="component" value="Unassembled WGS sequence"/>
</dbReference>
<evidence type="ECO:0000313" key="4">
    <source>
        <dbReference type="Proteomes" id="UP000284660"/>
    </source>
</evidence>
<dbReference type="EMBL" id="WKMY01000019">
    <property type="protein sequence ID" value="MRY95418.1"/>
    <property type="molecule type" value="Genomic_DNA"/>
</dbReference>
<organism evidence="2 5">
    <name type="scientific">Parabacteroides distasonis</name>
    <dbReference type="NCBI Taxonomy" id="823"/>
    <lineage>
        <taxon>Bacteria</taxon>
        <taxon>Pseudomonadati</taxon>
        <taxon>Bacteroidota</taxon>
        <taxon>Bacteroidia</taxon>
        <taxon>Bacteroidales</taxon>
        <taxon>Tannerellaceae</taxon>
        <taxon>Parabacteroides</taxon>
    </lineage>
</organism>
<dbReference type="InterPro" id="IPR046109">
    <property type="entry name" value="DUF6046"/>
</dbReference>
<proteinExistence type="predicted"/>
<reference evidence="2 5" key="2">
    <citation type="journal article" date="2019" name="Nat. Med.">
        <title>A library of human gut bacterial isolates paired with longitudinal multiomics data enables mechanistic microbiome research.</title>
        <authorList>
            <person name="Poyet M."/>
            <person name="Groussin M."/>
            <person name="Gibbons S.M."/>
            <person name="Avila-Pacheco J."/>
            <person name="Jiang X."/>
            <person name="Kearney S.M."/>
            <person name="Perrotta A.R."/>
            <person name="Berdy B."/>
            <person name="Zhao S."/>
            <person name="Lieberman T.D."/>
            <person name="Swanson P.K."/>
            <person name="Smith M."/>
            <person name="Roesemann S."/>
            <person name="Alexander J.E."/>
            <person name="Rich S.A."/>
            <person name="Livny J."/>
            <person name="Vlamakis H."/>
            <person name="Clish C."/>
            <person name="Bullock K."/>
            <person name="Deik A."/>
            <person name="Scott J."/>
            <person name="Pierce K.A."/>
            <person name="Xavier R.J."/>
            <person name="Alm E.J."/>
        </authorList>
    </citation>
    <scope>NUCLEOTIDE SEQUENCE [LARGE SCALE GENOMIC DNA]</scope>
    <source>
        <strain evidence="2 5">BIOML-A9</strain>
    </source>
</reference>
<evidence type="ECO:0000313" key="3">
    <source>
        <dbReference type="EMBL" id="RHD77900.1"/>
    </source>
</evidence>
<dbReference type="Proteomes" id="UP000461276">
    <property type="component" value="Unassembled WGS sequence"/>
</dbReference>
<protein>
    <submittedName>
        <fullName evidence="2">ABC transporter permease</fullName>
    </submittedName>
</protein>